<evidence type="ECO:0000313" key="9">
    <source>
        <dbReference type="Proteomes" id="UP000238479"/>
    </source>
</evidence>
<evidence type="ECO:0000256" key="1">
    <source>
        <dbReference type="ARBA" id="ARBA00004479"/>
    </source>
</evidence>
<keyword evidence="5" id="KW-0472">Membrane</keyword>
<reference evidence="8 9" key="1">
    <citation type="journal article" date="2018" name="Nat. Genet.">
        <title>The Rosa genome provides new insights in the design of modern roses.</title>
        <authorList>
            <person name="Bendahmane M."/>
        </authorList>
    </citation>
    <scope>NUCLEOTIDE SEQUENCE [LARGE SCALE GENOMIC DNA]</scope>
    <source>
        <strain evidence="9">cv. Old Blush</strain>
    </source>
</reference>
<comment type="caution">
    <text evidence="8">The sequence shown here is derived from an EMBL/GenBank/DDBJ whole genome shotgun (WGS) entry which is preliminary data.</text>
</comment>
<evidence type="ECO:0000256" key="7">
    <source>
        <dbReference type="ARBA" id="ARBA00023180"/>
    </source>
</evidence>
<name>A0A2P6SFC1_ROSCH</name>
<dbReference type="SUPFAM" id="SSF52058">
    <property type="entry name" value="L domain-like"/>
    <property type="match status" value="1"/>
</dbReference>
<keyword evidence="2" id="KW-0812">Transmembrane</keyword>
<dbReference type="Proteomes" id="UP000238479">
    <property type="component" value="Chromosome 1"/>
</dbReference>
<evidence type="ECO:0000256" key="4">
    <source>
        <dbReference type="ARBA" id="ARBA00022989"/>
    </source>
</evidence>
<evidence type="ECO:0000313" key="8">
    <source>
        <dbReference type="EMBL" id="PRQ57379.1"/>
    </source>
</evidence>
<evidence type="ECO:0000256" key="2">
    <source>
        <dbReference type="ARBA" id="ARBA00022692"/>
    </source>
</evidence>
<dbReference type="AlphaFoldDB" id="A0A2P6SFC1"/>
<keyword evidence="3" id="KW-0732">Signal</keyword>
<dbReference type="Gene3D" id="3.80.10.10">
    <property type="entry name" value="Ribonuclease Inhibitor"/>
    <property type="match status" value="1"/>
</dbReference>
<dbReference type="STRING" id="74649.A0A2P6SFC1"/>
<evidence type="ECO:0000256" key="3">
    <source>
        <dbReference type="ARBA" id="ARBA00022729"/>
    </source>
</evidence>
<keyword evidence="6" id="KW-0675">Receptor</keyword>
<dbReference type="GO" id="GO:0016020">
    <property type="term" value="C:membrane"/>
    <property type="evidence" value="ECO:0007669"/>
    <property type="project" value="UniProtKB-SubCell"/>
</dbReference>
<keyword evidence="9" id="KW-1185">Reference proteome</keyword>
<keyword evidence="4" id="KW-1133">Transmembrane helix</keyword>
<proteinExistence type="predicted"/>
<gene>
    <name evidence="8" type="ORF">RchiOBHm_Chr1g0347691</name>
</gene>
<keyword evidence="7" id="KW-0325">Glycoprotein</keyword>
<protein>
    <submittedName>
        <fullName evidence="8">Putative leucine-rich repeat domain, L domain-containing protein</fullName>
    </submittedName>
</protein>
<dbReference type="InterPro" id="IPR046956">
    <property type="entry name" value="RLP23-like"/>
</dbReference>
<accession>A0A2P6SFC1</accession>
<comment type="subcellular location">
    <subcellularLocation>
        <location evidence="1">Membrane</location>
        <topology evidence="1">Single-pass type I membrane protein</topology>
    </subcellularLocation>
</comment>
<dbReference type="InterPro" id="IPR032675">
    <property type="entry name" value="LRR_dom_sf"/>
</dbReference>
<organism evidence="8 9">
    <name type="scientific">Rosa chinensis</name>
    <name type="common">China rose</name>
    <dbReference type="NCBI Taxonomy" id="74649"/>
    <lineage>
        <taxon>Eukaryota</taxon>
        <taxon>Viridiplantae</taxon>
        <taxon>Streptophyta</taxon>
        <taxon>Embryophyta</taxon>
        <taxon>Tracheophyta</taxon>
        <taxon>Spermatophyta</taxon>
        <taxon>Magnoliopsida</taxon>
        <taxon>eudicotyledons</taxon>
        <taxon>Gunneridae</taxon>
        <taxon>Pentapetalae</taxon>
        <taxon>rosids</taxon>
        <taxon>fabids</taxon>
        <taxon>Rosales</taxon>
        <taxon>Rosaceae</taxon>
        <taxon>Rosoideae</taxon>
        <taxon>Rosoideae incertae sedis</taxon>
        <taxon>Rosa</taxon>
    </lineage>
</organism>
<sequence>MQKMKAERGSHFLILEKSVSVTRRITCHILAMVQFKQSFIYNGAHPKTSSWKPEGENSSCCLSEDVECDEETGHIIGLHLSSSCLYGSVNSSNRLFRLVHLQKLDLSDNYFNYSQIPTAIRNFTRLRYLNLSASASAFFGAS</sequence>
<dbReference type="PANTHER" id="PTHR48061:SF12">
    <property type="entry name" value="DISEASE RESISTANCE LIKE PROTEIN"/>
    <property type="match status" value="1"/>
</dbReference>
<evidence type="ECO:0000256" key="5">
    <source>
        <dbReference type="ARBA" id="ARBA00023136"/>
    </source>
</evidence>
<dbReference type="EMBL" id="PDCK01000039">
    <property type="protein sequence ID" value="PRQ57379.1"/>
    <property type="molecule type" value="Genomic_DNA"/>
</dbReference>
<dbReference type="Gramene" id="PRQ57379">
    <property type="protein sequence ID" value="PRQ57379"/>
    <property type="gene ID" value="RchiOBHm_Chr1g0347691"/>
</dbReference>
<evidence type="ECO:0000256" key="6">
    <source>
        <dbReference type="ARBA" id="ARBA00023170"/>
    </source>
</evidence>
<dbReference type="PANTHER" id="PTHR48061">
    <property type="entry name" value="LEUCINE-RICH REPEAT RECEPTOR PROTEIN KINASE EMS1-LIKE-RELATED"/>
    <property type="match status" value="1"/>
</dbReference>